<feature type="domain" description="Response regulatory" evidence="17">
    <location>
        <begin position="1355"/>
        <end position="1470"/>
    </location>
</feature>
<name>A0ABQ1MWP2_9BACT</name>
<dbReference type="InterPro" id="IPR003018">
    <property type="entry name" value="GAF"/>
</dbReference>
<dbReference type="InterPro" id="IPR003661">
    <property type="entry name" value="HisK_dim/P_dom"/>
</dbReference>
<feature type="domain" description="PAS" evidence="18">
    <location>
        <begin position="419"/>
        <end position="476"/>
    </location>
</feature>
<dbReference type="Pfam" id="PF00512">
    <property type="entry name" value="HisKA"/>
    <property type="match status" value="1"/>
</dbReference>
<dbReference type="SUPFAM" id="SSF55785">
    <property type="entry name" value="PYP-like sensor domain (PAS domain)"/>
    <property type="match status" value="5"/>
</dbReference>
<dbReference type="SMART" id="SM00448">
    <property type="entry name" value="REC"/>
    <property type="match status" value="1"/>
</dbReference>
<comment type="catalytic activity">
    <reaction evidence="1">
        <text>ATP + protein L-histidine = ADP + protein N-phospho-L-histidine.</text>
        <dbReference type="EC" id="2.7.13.3"/>
    </reaction>
</comment>
<dbReference type="Pfam" id="PF00072">
    <property type="entry name" value="Response_reg"/>
    <property type="match status" value="1"/>
</dbReference>
<dbReference type="SMART" id="SM00388">
    <property type="entry name" value="HisKA"/>
    <property type="match status" value="1"/>
</dbReference>
<dbReference type="SMART" id="SM00086">
    <property type="entry name" value="PAC"/>
    <property type="match status" value="4"/>
</dbReference>
<evidence type="ECO:0000256" key="7">
    <source>
        <dbReference type="ARBA" id="ARBA00022692"/>
    </source>
</evidence>
<dbReference type="InterPro" id="IPR013655">
    <property type="entry name" value="PAS_fold_3"/>
</dbReference>
<dbReference type="InterPro" id="IPR036097">
    <property type="entry name" value="HisK_dim/P_sf"/>
</dbReference>
<dbReference type="Pfam" id="PF01590">
    <property type="entry name" value="GAF"/>
    <property type="match status" value="2"/>
</dbReference>
<dbReference type="SMART" id="SM00091">
    <property type="entry name" value="PAS"/>
    <property type="match status" value="6"/>
</dbReference>
<dbReference type="NCBIfam" id="TIGR00229">
    <property type="entry name" value="sensory_box"/>
    <property type="match status" value="5"/>
</dbReference>
<evidence type="ECO:0000256" key="14">
    <source>
        <dbReference type="PROSITE-ProRule" id="PRU00110"/>
    </source>
</evidence>
<comment type="caution">
    <text evidence="21">The sequence shown here is derived from an EMBL/GenBank/DDBJ whole genome shotgun (WGS) entry which is preliminary data.</text>
</comment>
<keyword evidence="13" id="KW-0472">Membrane</keyword>
<dbReference type="InterPro" id="IPR008207">
    <property type="entry name" value="Sig_transdc_His_kin_Hpt_dom"/>
</dbReference>
<dbReference type="Proteomes" id="UP000636010">
    <property type="component" value="Unassembled WGS sequence"/>
</dbReference>
<dbReference type="InterPro" id="IPR000014">
    <property type="entry name" value="PAS"/>
</dbReference>
<dbReference type="PANTHER" id="PTHR45339">
    <property type="entry name" value="HYBRID SIGNAL TRANSDUCTION HISTIDINE KINASE J"/>
    <property type="match status" value="1"/>
</dbReference>
<dbReference type="CDD" id="cd00130">
    <property type="entry name" value="PAS"/>
    <property type="match status" value="4"/>
</dbReference>
<dbReference type="Pfam" id="PF00989">
    <property type="entry name" value="PAS"/>
    <property type="match status" value="1"/>
</dbReference>
<dbReference type="Gene3D" id="3.30.450.20">
    <property type="entry name" value="PAS domain"/>
    <property type="match status" value="5"/>
</dbReference>
<dbReference type="SUPFAM" id="SSF52172">
    <property type="entry name" value="CheY-like"/>
    <property type="match status" value="1"/>
</dbReference>
<dbReference type="PANTHER" id="PTHR45339:SF1">
    <property type="entry name" value="HYBRID SIGNAL TRANSDUCTION HISTIDINE KINASE J"/>
    <property type="match status" value="1"/>
</dbReference>
<evidence type="ECO:0000259" key="16">
    <source>
        <dbReference type="PROSITE" id="PS50109"/>
    </source>
</evidence>
<dbReference type="InterPro" id="IPR001789">
    <property type="entry name" value="Sig_transdc_resp-reg_receiver"/>
</dbReference>
<dbReference type="InterPro" id="IPR005467">
    <property type="entry name" value="His_kinase_dom"/>
</dbReference>
<evidence type="ECO:0000256" key="10">
    <source>
        <dbReference type="ARBA" id="ARBA00022840"/>
    </source>
</evidence>
<evidence type="ECO:0000256" key="15">
    <source>
        <dbReference type="PROSITE-ProRule" id="PRU00169"/>
    </source>
</evidence>
<keyword evidence="9" id="KW-0418">Kinase</keyword>
<feature type="domain" description="PAC" evidence="19">
    <location>
        <begin position="875"/>
        <end position="926"/>
    </location>
</feature>
<dbReference type="PRINTS" id="PR00344">
    <property type="entry name" value="BCTRLSENSOR"/>
</dbReference>
<dbReference type="SMART" id="SM00387">
    <property type="entry name" value="HATPase_c"/>
    <property type="match status" value="1"/>
</dbReference>
<feature type="domain" description="PAS" evidence="18">
    <location>
        <begin position="544"/>
        <end position="598"/>
    </location>
</feature>
<keyword evidence="4" id="KW-1003">Cell membrane</keyword>
<protein>
    <recommendedName>
        <fullName evidence="3">histidine kinase</fullName>
        <ecNumber evidence="3">2.7.13.3</ecNumber>
    </recommendedName>
</protein>
<dbReference type="RefSeq" id="WP_188466375.1">
    <property type="nucleotide sequence ID" value="NZ_BAABHU010000013.1"/>
</dbReference>
<keyword evidence="8" id="KW-0547">Nucleotide-binding</keyword>
<accession>A0ABQ1MWP2</accession>
<dbReference type="CDD" id="cd17546">
    <property type="entry name" value="REC_hyHK_CKI1_RcsC-like"/>
    <property type="match status" value="1"/>
</dbReference>
<dbReference type="PROSITE" id="PS50112">
    <property type="entry name" value="PAS"/>
    <property type="match status" value="3"/>
</dbReference>
<dbReference type="Gene3D" id="1.20.120.160">
    <property type="entry name" value="HPT domain"/>
    <property type="match status" value="1"/>
</dbReference>
<evidence type="ECO:0000313" key="22">
    <source>
        <dbReference type="Proteomes" id="UP000636010"/>
    </source>
</evidence>
<feature type="modified residue" description="4-aspartylphosphate" evidence="15">
    <location>
        <position position="1404"/>
    </location>
</feature>
<dbReference type="Gene3D" id="3.40.50.2300">
    <property type="match status" value="1"/>
</dbReference>
<gene>
    <name evidence="21" type="ORF">GCM10011506_36930</name>
</gene>
<dbReference type="InterPro" id="IPR035965">
    <property type="entry name" value="PAS-like_dom_sf"/>
</dbReference>
<dbReference type="InterPro" id="IPR004358">
    <property type="entry name" value="Sig_transdc_His_kin-like_C"/>
</dbReference>
<dbReference type="PROSITE" id="PS50109">
    <property type="entry name" value="HIS_KIN"/>
    <property type="match status" value="1"/>
</dbReference>
<dbReference type="EC" id="2.7.13.3" evidence="3"/>
<feature type="modified residue" description="Phosphohistidine" evidence="14">
    <location>
        <position position="1545"/>
    </location>
</feature>
<evidence type="ECO:0000256" key="1">
    <source>
        <dbReference type="ARBA" id="ARBA00000085"/>
    </source>
</evidence>
<evidence type="ECO:0000259" key="17">
    <source>
        <dbReference type="PROSITE" id="PS50110"/>
    </source>
</evidence>
<dbReference type="PROSITE" id="PS50110">
    <property type="entry name" value="RESPONSE_REGULATORY"/>
    <property type="match status" value="1"/>
</dbReference>
<dbReference type="SUPFAM" id="SSF47384">
    <property type="entry name" value="Homodimeric domain of signal transducing histidine kinase"/>
    <property type="match status" value="1"/>
</dbReference>
<evidence type="ECO:0000256" key="4">
    <source>
        <dbReference type="ARBA" id="ARBA00022475"/>
    </source>
</evidence>
<dbReference type="InterPro" id="IPR011006">
    <property type="entry name" value="CheY-like_superfamily"/>
</dbReference>
<feature type="domain" description="HPt" evidence="20">
    <location>
        <begin position="1506"/>
        <end position="1597"/>
    </location>
</feature>
<reference evidence="22" key="1">
    <citation type="journal article" date="2019" name="Int. J. Syst. Evol. Microbiol.">
        <title>The Global Catalogue of Microorganisms (GCM) 10K type strain sequencing project: providing services to taxonomists for standard genome sequencing and annotation.</title>
        <authorList>
            <consortium name="The Broad Institute Genomics Platform"/>
            <consortium name="The Broad Institute Genome Sequencing Center for Infectious Disease"/>
            <person name="Wu L."/>
            <person name="Ma J."/>
        </authorList>
    </citation>
    <scope>NUCLEOTIDE SEQUENCE [LARGE SCALE GENOMIC DNA]</scope>
    <source>
        <strain evidence="22">CGMCC 1.10832</strain>
    </source>
</reference>
<dbReference type="InterPro" id="IPR036890">
    <property type="entry name" value="HATPase_C_sf"/>
</dbReference>
<dbReference type="CDD" id="cd16922">
    <property type="entry name" value="HATPase_EvgS-ArcB-TorS-like"/>
    <property type="match status" value="1"/>
</dbReference>
<dbReference type="InterPro" id="IPR013767">
    <property type="entry name" value="PAS_fold"/>
</dbReference>
<evidence type="ECO:0000256" key="5">
    <source>
        <dbReference type="ARBA" id="ARBA00022553"/>
    </source>
</evidence>
<dbReference type="CDD" id="cd00082">
    <property type="entry name" value="HisKA"/>
    <property type="match status" value="1"/>
</dbReference>
<evidence type="ECO:0000259" key="18">
    <source>
        <dbReference type="PROSITE" id="PS50112"/>
    </source>
</evidence>
<dbReference type="Gene3D" id="1.10.287.130">
    <property type="match status" value="1"/>
</dbReference>
<evidence type="ECO:0000256" key="13">
    <source>
        <dbReference type="ARBA" id="ARBA00023136"/>
    </source>
</evidence>
<evidence type="ECO:0000256" key="3">
    <source>
        <dbReference type="ARBA" id="ARBA00012438"/>
    </source>
</evidence>
<dbReference type="Gene3D" id="3.30.450.40">
    <property type="match status" value="2"/>
</dbReference>
<evidence type="ECO:0000256" key="11">
    <source>
        <dbReference type="ARBA" id="ARBA00022989"/>
    </source>
</evidence>
<sequence>MKSINQFLKEGGFYRSVVEDGSDIIMVVNYDGEICFHNEAVTDTLGFPAKSLEGKNFFDYVHPKHYKSVQSSFQICTNEAYTAGIELSFLTQTKNYKYLEFNAINLKYKEGVELLILDFRDISQRKENAEGLLRAQQMLKGIALATEELLNNTDLNEAIQNSLALMGRAVDVDRTYLFENSNVDGKALTSQRFEWSRDNVAPQIDNPDLQNVPLEIFEDFLPDLLAKRPFEAIVSDLDDKLAMKALLVEQGILSVLLLPIYFKGKFWGFVGYDDCTRERKWPQEELLLLISFANNINSALERSHYTHELSEMALFALETPDPIFRIDREGKILLKNKPAEPIEQFIYEGRPILVEEIFKHLAEQIDDVNVSKTIELIHHDIYYQVNIALSETRKHINVYLSNITPQKEAEIEVRKFNDQLLLFRSLLKSSSDAVQVAYESGRLFYINEVASERLGIPPEDIENYNVREIENIFKPEGAWEHHVNELKKVDFITIEGENVNQTTGKSFPVEVTVKYLKIRDEGFVIANSRDISERKVKEFQVKIQEAKYRNIISNMNLGLLEVDKEDIIQFCNKSFEEMSGFSLEDLQGRKASDIFLPQTNREFMSQKNSERLGEVSDSYEIMVRNKSGHAKWWLISGAPNYNDKGDIVGSIGIHLDITEEKKVAQYLQRERQRLDYIIKGTDLGTWEWNVRTGEILLNEKWAQIAGYSLDELKPHDFNIWEKLTHPSDVSRCKIAMNNHFDGKTEFYQCEYRMKHKEGHWIWVMDRGKVLSWTPKGEAQWMYGTHNDISNFKNLENELKSNVYKFQSIYDLSPVGIALNDYESGEFIDVNDALLYPMGYTKDELKALSYWDITPIEYKDEEVVQLTLLEKNGRYGPFEKEYIRKDGTRYPILLNGVTYKDSNGRKLILSMIQDMTVIKEAEEQLVSQQKALKALNEINALSNKTVKEQLREALQLGLEYLGLEVAIISEIDASNNTYKVMVQHTSSGVLEDDMVFELGNTYCDITLSNYSLVAIDHMADSEYKGHPCYTNFKLESYIGVPLIVDGKTFGTINFSSSVPKERSFYESEKEFVLLLSRWVNTTFERNQFIQSLELAKELAEEASKAKEAFLTNMSHEIRTPLNGIIGMIRELGKETNISEEQKLNVSRAGRASQHLLQIINNILDLAKIEAGELQLETRHFSLNELLMDVKSILQVPANEKGIQFEINTDPNLYSYFTGDEIRLKQILINLAGNSIKFTEEGKVSITVKGGIKSDFEQELIFTVSDTGIGMEASYMHKLFHKFQQEDASITRKFGGTGLGMVITKELVDLMEGEIKVESKKAQGTQIEIRIALPKGDQRYVAEKTAIKEHVSLKKVKILLVEDNEMNRLVASNTLSLLNVDITEAENGKVAIDKLKKETFDLILMDIQMPEMDGIEATKVIRNQLKSNVPIIALSANAFKSEIEHSKAIGMNDYITKPFDEKDFVQTILKYIKDEVKIKQIPVENFEEKEKSQKLYDLSQLHVLSRGNVEFVKRMLNVFTDSASEAVKDFEEALQNENIDRINKIAHRMKPSIDNMGISSLKLPIRELEKFSLTHNTDISLRQSVKMVCDHLLQVVEQLRIEKINMD</sequence>
<keyword evidence="10" id="KW-0067">ATP-binding</keyword>
<evidence type="ECO:0000256" key="12">
    <source>
        <dbReference type="ARBA" id="ARBA00023012"/>
    </source>
</evidence>
<dbReference type="PROSITE" id="PS50894">
    <property type="entry name" value="HPT"/>
    <property type="match status" value="1"/>
</dbReference>
<dbReference type="SUPFAM" id="SSF55781">
    <property type="entry name" value="GAF domain-like"/>
    <property type="match status" value="2"/>
</dbReference>
<dbReference type="Pfam" id="PF02518">
    <property type="entry name" value="HATPase_c"/>
    <property type="match status" value="1"/>
</dbReference>
<organism evidence="21 22">
    <name type="scientific">Marivirga lumbricoides</name>
    <dbReference type="NCBI Taxonomy" id="1046115"/>
    <lineage>
        <taxon>Bacteria</taxon>
        <taxon>Pseudomonadati</taxon>
        <taxon>Bacteroidota</taxon>
        <taxon>Cytophagia</taxon>
        <taxon>Cytophagales</taxon>
        <taxon>Marivirgaceae</taxon>
        <taxon>Marivirga</taxon>
    </lineage>
</organism>
<evidence type="ECO:0000259" key="19">
    <source>
        <dbReference type="PROSITE" id="PS50113"/>
    </source>
</evidence>
<feature type="domain" description="PAC" evidence="19">
    <location>
        <begin position="617"/>
        <end position="669"/>
    </location>
</feature>
<dbReference type="SMART" id="SM00065">
    <property type="entry name" value="GAF"/>
    <property type="match status" value="2"/>
</dbReference>
<evidence type="ECO:0000313" key="21">
    <source>
        <dbReference type="EMBL" id="GGC47898.1"/>
    </source>
</evidence>
<dbReference type="Pfam" id="PF13426">
    <property type="entry name" value="PAS_9"/>
    <property type="match status" value="3"/>
</dbReference>
<dbReference type="SUPFAM" id="SSF55874">
    <property type="entry name" value="ATPase domain of HSP90 chaperone/DNA topoisomerase II/histidine kinase"/>
    <property type="match status" value="1"/>
</dbReference>
<keyword evidence="6" id="KW-0808">Transferase</keyword>
<dbReference type="PROSITE" id="PS50113">
    <property type="entry name" value="PAC"/>
    <property type="match status" value="3"/>
</dbReference>
<keyword evidence="22" id="KW-1185">Reference proteome</keyword>
<evidence type="ECO:0000259" key="20">
    <source>
        <dbReference type="PROSITE" id="PS50894"/>
    </source>
</evidence>
<evidence type="ECO:0000256" key="8">
    <source>
        <dbReference type="ARBA" id="ARBA00022741"/>
    </source>
</evidence>
<feature type="domain" description="PAS" evidence="18">
    <location>
        <begin position="10"/>
        <end position="80"/>
    </location>
</feature>
<dbReference type="InterPro" id="IPR000700">
    <property type="entry name" value="PAS-assoc_C"/>
</dbReference>
<feature type="domain" description="Histidine kinase" evidence="16">
    <location>
        <begin position="1111"/>
        <end position="1333"/>
    </location>
</feature>
<dbReference type="InterPro" id="IPR003594">
    <property type="entry name" value="HATPase_dom"/>
</dbReference>
<comment type="subcellular location">
    <subcellularLocation>
        <location evidence="2">Cell membrane</location>
        <topology evidence="2">Multi-pass membrane protein</topology>
    </subcellularLocation>
</comment>
<keyword evidence="12" id="KW-0902">Two-component regulatory system</keyword>
<evidence type="ECO:0000256" key="6">
    <source>
        <dbReference type="ARBA" id="ARBA00022679"/>
    </source>
</evidence>
<keyword evidence="5 15" id="KW-0597">Phosphoprotein</keyword>
<dbReference type="Pfam" id="PF08447">
    <property type="entry name" value="PAS_3"/>
    <property type="match status" value="1"/>
</dbReference>
<dbReference type="InterPro" id="IPR029016">
    <property type="entry name" value="GAF-like_dom_sf"/>
</dbReference>
<dbReference type="EMBL" id="BMEC01000013">
    <property type="protein sequence ID" value="GGC47898.1"/>
    <property type="molecule type" value="Genomic_DNA"/>
</dbReference>
<dbReference type="Gene3D" id="3.30.565.10">
    <property type="entry name" value="Histidine kinase-like ATPase, C-terminal domain"/>
    <property type="match status" value="1"/>
</dbReference>
<evidence type="ECO:0000256" key="9">
    <source>
        <dbReference type="ARBA" id="ARBA00022777"/>
    </source>
</evidence>
<dbReference type="InterPro" id="IPR036641">
    <property type="entry name" value="HPT_dom_sf"/>
</dbReference>
<evidence type="ECO:0000256" key="2">
    <source>
        <dbReference type="ARBA" id="ARBA00004651"/>
    </source>
</evidence>
<dbReference type="InterPro" id="IPR001610">
    <property type="entry name" value="PAC"/>
</dbReference>
<dbReference type="SUPFAM" id="SSF47226">
    <property type="entry name" value="Histidine-containing phosphotransfer domain, HPT domain"/>
    <property type="match status" value="1"/>
</dbReference>
<proteinExistence type="predicted"/>
<feature type="domain" description="PAC" evidence="19">
    <location>
        <begin position="747"/>
        <end position="800"/>
    </location>
</feature>
<keyword evidence="11" id="KW-1133">Transmembrane helix</keyword>
<keyword evidence="7" id="KW-0812">Transmembrane</keyword>